<dbReference type="InParanoid" id="A0LRF5"/>
<dbReference type="STRING" id="351607.Acel_0241"/>
<dbReference type="HOGENOM" id="CLU_125054_2_2_11"/>
<dbReference type="EMBL" id="CP000481">
    <property type="protein sequence ID" value="ABK52015.1"/>
    <property type="molecule type" value="Genomic_DNA"/>
</dbReference>
<organism evidence="1 2">
    <name type="scientific">Acidothermus cellulolyticus (strain ATCC 43068 / DSM 8971 / 11B)</name>
    <dbReference type="NCBI Taxonomy" id="351607"/>
    <lineage>
        <taxon>Bacteria</taxon>
        <taxon>Bacillati</taxon>
        <taxon>Actinomycetota</taxon>
        <taxon>Actinomycetes</taxon>
        <taxon>Acidothermales</taxon>
        <taxon>Acidothermaceae</taxon>
        <taxon>Acidothermus</taxon>
    </lineage>
</organism>
<dbReference type="RefSeq" id="WP_011719079.1">
    <property type="nucleotide sequence ID" value="NC_008578.1"/>
</dbReference>
<evidence type="ECO:0000313" key="1">
    <source>
        <dbReference type="EMBL" id="ABK52015.1"/>
    </source>
</evidence>
<sequence>MTVGASAAGTPHVVLLSKPGCHLCDEARVIVAAITAEFGIGFVERDIRADPEDLREYGELIPVVLVNDIEVGHWRITADQLRAALRAGSSRPA</sequence>
<dbReference type="Pfam" id="PF05768">
    <property type="entry name" value="Glrx-like"/>
    <property type="match status" value="1"/>
</dbReference>
<dbReference type="Gene3D" id="3.40.30.10">
    <property type="entry name" value="Glutaredoxin"/>
    <property type="match status" value="1"/>
</dbReference>
<keyword evidence="2" id="KW-1185">Reference proteome</keyword>
<dbReference type="InterPro" id="IPR008554">
    <property type="entry name" value="Glutaredoxin-like"/>
</dbReference>
<dbReference type="OrthoDB" id="8779161at2"/>
<dbReference type="AlphaFoldDB" id="A0LRF5"/>
<gene>
    <name evidence="1" type="ordered locus">Acel_0241</name>
</gene>
<protein>
    <submittedName>
        <fullName evidence="1">Glutaredoxin 2</fullName>
    </submittedName>
</protein>
<proteinExistence type="predicted"/>
<dbReference type="eggNOG" id="COG0695">
    <property type="taxonomic scope" value="Bacteria"/>
</dbReference>
<accession>A0LRF5</accession>
<dbReference type="KEGG" id="ace:Acel_0241"/>
<name>A0LRF5_ACIC1</name>
<dbReference type="SUPFAM" id="SSF52833">
    <property type="entry name" value="Thioredoxin-like"/>
    <property type="match status" value="1"/>
</dbReference>
<evidence type="ECO:0000313" key="2">
    <source>
        <dbReference type="Proteomes" id="UP000008221"/>
    </source>
</evidence>
<dbReference type="InterPro" id="IPR036249">
    <property type="entry name" value="Thioredoxin-like_sf"/>
</dbReference>
<reference evidence="1 2" key="1">
    <citation type="journal article" date="2009" name="Genome Res.">
        <title>Complete genome of the cellulolytic thermophile Acidothermus cellulolyticus 11B provides insights into its ecophysiological and evolutionary adaptations.</title>
        <authorList>
            <person name="Barabote R.D."/>
            <person name="Xie G."/>
            <person name="Leu D.H."/>
            <person name="Normand P."/>
            <person name="Necsulea A."/>
            <person name="Daubin V."/>
            <person name="Medigue C."/>
            <person name="Adney W.S."/>
            <person name="Xu X.C."/>
            <person name="Lapidus A."/>
            <person name="Parales R.E."/>
            <person name="Detter C."/>
            <person name="Pujic P."/>
            <person name="Bruce D."/>
            <person name="Lavire C."/>
            <person name="Challacombe J.F."/>
            <person name="Brettin T.S."/>
            <person name="Berry A.M."/>
        </authorList>
    </citation>
    <scope>NUCLEOTIDE SEQUENCE [LARGE SCALE GENOMIC DNA]</scope>
    <source>
        <strain evidence="2">ATCC 43068 / DSM 8971 / 11B</strain>
    </source>
</reference>
<dbReference type="Proteomes" id="UP000008221">
    <property type="component" value="Chromosome"/>
</dbReference>